<evidence type="ECO:0000313" key="1">
    <source>
        <dbReference type="EMBL" id="RAI75984.1"/>
    </source>
</evidence>
<keyword evidence="2" id="KW-1185">Reference proteome</keyword>
<dbReference type="Proteomes" id="UP000249016">
    <property type="component" value="Unassembled WGS sequence"/>
</dbReference>
<proteinExistence type="predicted"/>
<organism evidence="1 2">
    <name type="scientific">Spirosoma telluris</name>
    <dbReference type="NCBI Taxonomy" id="2183553"/>
    <lineage>
        <taxon>Bacteria</taxon>
        <taxon>Pseudomonadati</taxon>
        <taxon>Bacteroidota</taxon>
        <taxon>Cytophagia</taxon>
        <taxon>Cytophagales</taxon>
        <taxon>Cytophagaceae</taxon>
        <taxon>Spirosoma</taxon>
    </lineage>
</organism>
<reference evidence="1 2" key="1">
    <citation type="submission" date="2018-06" db="EMBL/GenBank/DDBJ databases">
        <title>Spirosoma sp. HMF3257 Genome sequencing and assembly.</title>
        <authorList>
            <person name="Kang H."/>
            <person name="Cha I."/>
            <person name="Kim H."/>
            <person name="Kang J."/>
            <person name="Joh K."/>
        </authorList>
    </citation>
    <scope>NUCLEOTIDE SEQUENCE [LARGE SCALE GENOMIC DNA]</scope>
    <source>
        <strain evidence="1 2">HMF3257</strain>
    </source>
</reference>
<evidence type="ECO:0000313" key="2">
    <source>
        <dbReference type="Proteomes" id="UP000249016"/>
    </source>
</evidence>
<name>A0A327NQD4_9BACT</name>
<protein>
    <submittedName>
        <fullName evidence="1">Uncharacterized protein</fullName>
    </submittedName>
</protein>
<comment type="caution">
    <text evidence="1">The sequence shown here is derived from an EMBL/GenBank/DDBJ whole genome shotgun (WGS) entry which is preliminary data.</text>
</comment>
<dbReference type="EMBL" id="QLII01000001">
    <property type="protein sequence ID" value="RAI75984.1"/>
    <property type="molecule type" value="Genomic_DNA"/>
</dbReference>
<accession>A0A327NQD4</accession>
<dbReference type="AlphaFoldDB" id="A0A327NQD4"/>
<sequence length="74" mass="8610">MTSQTREEIELLIDTISEHASTLDDFAVEESDEHETEEDREVRKLLFFNWQTLTKAIAQLNATKSTLQKLIDKN</sequence>
<dbReference type="RefSeq" id="WP_111345001.1">
    <property type="nucleotide sequence ID" value="NZ_QLII01000001.1"/>
</dbReference>
<gene>
    <name evidence="1" type="ORF">HMF3257_20705</name>
</gene>